<dbReference type="InterPro" id="IPR027417">
    <property type="entry name" value="P-loop_NTPase"/>
</dbReference>
<evidence type="ECO:0000256" key="1">
    <source>
        <dbReference type="SAM" id="Coils"/>
    </source>
</evidence>
<dbReference type="PRINTS" id="PR00507">
    <property type="entry name" value="N12N6MTFRASE"/>
</dbReference>
<dbReference type="GO" id="GO:0009007">
    <property type="term" value="F:site-specific DNA-methyltransferase (adenine-specific) activity"/>
    <property type="evidence" value="ECO:0007669"/>
    <property type="project" value="UniProtKB-EC"/>
</dbReference>
<dbReference type="Pfam" id="PF04851">
    <property type="entry name" value="ResIII"/>
    <property type="match status" value="1"/>
</dbReference>
<dbReference type="GO" id="GO:0005524">
    <property type="term" value="F:ATP binding"/>
    <property type="evidence" value="ECO:0007669"/>
    <property type="project" value="InterPro"/>
</dbReference>
<dbReference type="InterPro" id="IPR001650">
    <property type="entry name" value="Helicase_C-like"/>
</dbReference>
<dbReference type="BioCyc" id="FSP469605-HMP:GTSP-398-MONOMER"/>
<dbReference type="SUPFAM" id="SSF53335">
    <property type="entry name" value="S-adenosyl-L-methionine-dependent methyltransferases"/>
    <property type="match status" value="1"/>
</dbReference>
<keyword evidence="3" id="KW-0347">Helicase</keyword>
<dbReference type="PANTHER" id="PTHR41313:SF1">
    <property type="entry name" value="DNA METHYLASE ADENINE-SPECIFIC DOMAIN-CONTAINING PROTEIN"/>
    <property type="match status" value="1"/>
</dbReference>
<feature type="domain" description="Helicase C-terminal" evidence="2">
    <location>
        <begin position="1812"/>
        <end position="1980"/>
    </location>
</feature>
<dbReference type="Pfam" id="PF00271">
    <property type="entry name" value="Helicase_C"/>
    <property type="match status" value="1"/>
</dbReference>
<name>E5BFL7_9FUSO</name>
<keyword evidence="3" id="KW-0547">Nucleotide-binding</keyword>
<dbReference type="Gene3D" id="3.40.50.300">
    <property type="entry name" value="P-loop containing nucleotide triphosphate hydrolases"/>
    <property type="match status" value="2"/>
</dbReference>
<dbReference type="Proteomes" id="UP000002975">
    <property type="component" value="Unassembled WGS sequence"/>
</dbReference>
<dbReference type="EMBL" id="GG657971">
    <property type="protein sequence ID" value="EFS20898.1"/>
    <property type="molecule type" value="Genomic_DNA"/>
</dbReference>
<dbReference type="GO" id="GO:0004386">
    <property type="term" value="F:helicase activity"/>
    <property type="evidence" value="ECO:0007669"/>
    <property type="project" value="UniProtKB-KW"/>
</dbReference>
<dbReference type="InterPro" id="IPR052933">
    <property type="entry name" value="DNA_Protect_Modify"/>
</dbReference>
<organism evidence="3 4">
    <name type="scientific">Fusobacterium gonidiaformans 3-1-5R</name>
    <dbReference type="NCBI Taxonomy" id="469605"/>
    <lineage>
        <taxon>Bacteria</taxon>
        <taxon>Fusobacteriati</taxon>
        <taxon>Fusobacteriota</taxon>
        <taxon>Fusobacteriia</taxon>
        <taxon>Fusobacteriales</taxon>
        <taxon>Fusobacteriaceae</taxon>
        <taxon>Fusobacterium</taxon>
    </lineage>
</organism>
<dbReference type="SUPFAM" id="SSF52540">
    <property type="entry name" value="P-loop containing nucleoside triphosphate hydrolases"/>
    <property type="match status" value="2"/>
</dbReference>
<evidence type="ECO:0000259" key="2">
    <source>
        <dbReference type="PROSITE" id="PS51194"/>
    </source>
</evidence>
<reference evidence="3 4" key="1">
    <citation type="submission" date="2009-02" db="EMBL/GenBank/DDBJ databases">
        <title>The Genome Sequence of Fusobacterium sp. 3_1_5R.</title>
        <authorList>
            <consortium name="The Broad Institute Genome Sequencing Platform"/>
            <person name="Ward D."/>
            <person name="Young S.K."/>
            <person name="Kodira C.D."/>
            <person name="Zeng Q."/>
            <person name="Koehrsen M."/>
            <person name="Alvarado L."/>
            <person name="Berlin A."/>
            <person name="Borenstein D."/>
            <person name="Chen Z."/>
            <person name="Engels R."/>
            <person name="Freedman E."/>
            <person name="Gellesch M."/>
            <person name="Goldberg J."/>
            <person name="Griggs A."/>
            <person name="Gujja S."/>
            <person name="Heiman D."/>
            <person name="Hepburn T."/>
            <person name="Howarth C."/>
            <person name="Jen D."/>
            <person name="Larson L."/>
            <person name="Lewis B."/>
            <person name="Mehta T."/>
            <person name="Park D."/>
            <person name="Pearson M."/>
            <person name="Roberts A."/>
            <person name="Saif S."/>
            <person name="Shea T."/>
            <person name="Shenoy N."/>
            <person name="Sisk P."/>
            <person name="Stolte C."/>
            <person name="Sykes S."/>
            <person name="Walk T."/>
            <person name="White J."/>
            <person name="Yandava C."/>
            <person name="Allen-Vercoe E."/>
            <person name="Strauss J."/>
            <person name="Ambrose C."/>
            <person name="Lander E."/>
            <person name="Nusbaum C."/>
            <person name="Galagan J."/>
            <person name="Birren B."/>
        </authorList>
    </citation>
    <scope>NUCLEOTIDE SEQUENCE [LARGE SCALE GENOMIC DNA]</scope>
    <source>
        <strain evidence="3 4">3_1_5R</strain>
    </source>
</reference>
<keyword evidence="3" id="KW-0378">Hydrolase</keyword>
<accession>E5BFL7</accession>
<dbReference type="Gene3D" id="3.40.50.150">
    <property type="entry name" value="Vaccinia Virus protein VP39"/>
    <property type="match status" value="1"/>
</dbReference>
<dbReference type="InterPro" id="IPR029063">
    <property type="entry name" value="SAM-dependent_MTases_sf"/>
</dbReference>
<dbReference type="GO" id="GO:0006304">
    <property type="term" value="P:DNA modification"/>
    <property type="evidence" value="ECO:0007669"/>
    <property type="project" value="InterPro"/>
</dbReference>
<dbReference type="InterPro" id="IPR011639">
    <property type="entry name" value="MethylTrfase_TaqI-like_dom"/>
</dbReference>
<sequence length="2244" mass="259535">MKSDKRIDLVNNAYIRIREDMEQYIKFLHVIGNNYKYSPGNQLRIFEVNPKATACAEFKFWRDHCNRSVKIKQQGIPIYQRNEMGKLEKKTIFDISQTVPLSQNEKEVLWKFDSEEHRGILEETKNSIYQKIMESTETFSSTIPKEIIHSFLVKSVEISTNTRLGILSDIQFSEKEKEIFSTFHNKDIFSKSIGLVSKFNCTFLRKIEQEINKNQEKALTKSRQASYTTGKEIEREITIDKAITEDIEKGGKQDEERRRKDSIFRGIIGRVEQESNERRSYENVRRNGRRAGGRIRVLGKDENGILRGHRSGRIRRTPIELGRDVRTLGRNRKTNRELLRGRKTKNDESLGINREFETAGSRRIQEIGKQFSLFDERNRDSSIHRTINTEKNVFQKGMKVLYQGKEFVIHSIHEEENNLKSMELKGESLVNGLPIRISETLLFREEQELQKILEIQKIKQEEIELPKDYWIVEFHERSETDKNYEGQRVTKELLDELQELDEEKNLSKGFYSKFYFDHIENGEVTGHLRVDIGDGNEVNQRDFQYLYKQVEKENTIENKQEDEKDTANLKYPKINSTKDIPDILYETVKNDEDLTQLSKEKGSEEVKQKVDNFKITADILPHKLLPSERLNNNLEAISMLNRIEKGERELDTIAQETLAKYVGWGGLADVFDESKDGQWKEARAFLQENLSPSEYEAAKESTVTAFYTPKIVIDGVYKTLSDMGFEHGNILEPSMGIGNFIGNLPDEMNQSKFYGVELDSISGRIAKLLYPKSNIQVKGFEETDFANNFFDVAIGNVPFGEFKVNDRDYNKNNFLIHDYFFVKSIDKVRNGGVIAFITSSGTMDKKDESIRKYINARAEFLGAIRLPNDTFKGVAGTEVTSDIIFLKKRDSILERDEDWIHLAEDENGLSYNKYFVDHPEQVLGSMREVSGRFGKTLTCEPIAFLGQENNMESLKNRIEIAGERISAEAKYEIELLDDKRVSVPVNDDVKNFSYTVIGNEVYYRENSTFVKKEVTKKDQEKIQAYLGLKEALQEVIYKQKEDFKEEEIKVSQEKLNTAFDYFYEKYGSVNSKSNGKLLKEDAGYPLVSSIEILDDKGNFKGKGDIFRKRTIKKVTVIEKVDTLQEALILSISQKGKVDFHYMEALTEKKKEEIIQELKGEIFLDINLANGNIKDIRKEAFNAFSYVTKDEYLTGNILEKIRNIEKYDEILSAFSEEEQKNYQISREILQYQKQELEKVMPKQLEANEINVQLGATWIPADYIHDFIRETFRPNFFAQKQIRVSFNDYLAEWNIQGKNIDNVNSIVTMTYGTNRVNAYRLLENALNLRDTKVFDYHEEEGKRVAVLNKKETMLAAQKQDLIKEEFKKWVFKERTRRNYLVKLYNEKFNSIRLREYDGKNLTLEGINPEIKLRTHQINAIARTLYGGNTLLAHVVGAGKTFEMVASAMESKKLGLCNKPLFVVPNHLTEQMGREFMQLYPGANILVATKKDFEPSNRKKFTARIATGEYDAVIIGHSQFEKIPMSKEYQQTHIQQELDEMIAHISALKAKEGQSISVKQLVKTRKKLEVKLEKLNDDFKKDDVVTFEELGIDKLYVDEAHSFKNLFLYTKMRNVAGIGQTEAFKSSDMFMKCRYMDEITGGKGIVFATGTPVSNSMTELYTMQRYLQFDDLKKANLHLFDAWASTFGETTTAIELSPEGNGYRAKTRFAKFHNLPELMTRVKQFADIQTADMLNLPTPEVEYQKILTKPTEEQKEMLATLSKRADLVREQRVEPSIDNMLKITNDGKKLALDQRLIDDSLPDDPNSKVNSCVENVYQIWKKTKIHSSTQLIFSDMSTPKGKGEFNLYDDIKKKLIAKGVPSKEIAFIHDANNEKQKEELFAKVRSGEIRVLLGSTQKMGAGTNVQNKLIALHDLDVPWRPADLEQRAGRIVRQGNENEKVEVYRYITEGTFDAYLWQTIENKQKFISQIMTSKTPVRMAEDVDESSLNYAEIKALATGNPLIKEKMDLDLEVTKLSLLESNYKSNLYQMEEQIAHEYPQKMKELEKNIKNTKADIFNIEAKGKTEDRFTSISLQGNTITDKKLAGAHLLMAISSSIKHLDTYEKIGNYRGFELEVAYSSISKGYVGVLKGENRYSFEFGKDALGNIQRMDNVLDKIPERLEKMTLQLEEIKDNFEKTKLEVLKPFEQEGLLKEKKQRLYELNNLLNMDDSNSKIMEEKSGLENRYKSTEVKNPWEKKITKTNDLSR</sequence>
<dbReference type="OrthoDB" id="9815272at2"/>
<evidence type="ECO:0000313" key="4">
    <source>
        <dbReference type="Proteomes" id="UP000002975"/>
    </source>
</evidence>
<dbReference type="SMART" id="SM00490">
    <property type="entry name" value="HELICc"/>
    <property type="match status" value="1"/>
</dbReference>
<dbReference type="PANTHER" id="PTHR41313">
    <property type="entry name" value="ADENINE-SPECIFIC METHYLTRANSFERASE"/>
    <property type="match status" value="1"/>
</dbReference>
<dbReference type="GO" id="GO:0003677">
    <property type="term" value="F:DNA binding"/>
    <property type="evidence" value="ECO:0007669"/>
    <property type="project" value="InterPro"/>
</dbReference>
<feature type="coiled-coil region" evidence="1">
    <location>
        <begin position="2032"/>
        <end position="2059"/>
    </location>
</feature>
<dbReference type="InterPro" id="IPR014001">
    <property type="entry name" value="Helicase_ATP-bd"/>
</dbReference>
<dbReference type="HOGENOM" id="CLU_000181_8_5_0"/>
<keyword evidence="1" id="KW-0175">Coiled coil</keyword>
<dbReference type="SMART" id="SM00487">
    <property type="entry name" value="DEXDc"/>
    <property type="match status" value="1"/>
</dbReference>
<keyword evidence="3" id="KW-0067">ATP-binding</keyword>
<evidence type="ECO:0000313" key="3">
    <source>
        <dbReference type="EMBL" id="EFS20898.1"/>
    </source>
</evidence>
<dbReference type="InterPro" id="IPR006935">
    <property type="entry name" value="Helicase/UvrB_N"/>
</dbReference>
<keyword evidence="4" id="KW-1185">Reference proteome</keyword>
<dbReference type="GO" id="GO:0016787">
    <property type="term" value="F:hydrolase activity"/>
    <property type="evidence" value="ECO:0007669"/>
    <property type="project" value="InterPro"/>
</dbReference>
<dbReference type="PROSITE" id="PS51194">
    <property type="entry name" value="HELICASE_CTER"/>
    <property type="match status" value="1"/>
</dbReference>
<protein>
    <submittedName>
        <fullName evidence="3">Helicase C-terminal domain protein</fullName>
    </submittedName>
</protein>
<proteinExistence type="predicted"/>
<dbReference type="Pfam" id="PF07669">
    <property type="entry name" value="Eco57I"/>
    <property type="match status" value="1"/>
</dbReference>
<feature type="coiled-coil region" evidence="1">
    <location>
        <begin position="2151"/>
        <end position="2178"/>
    </location>
</feature>
<gene>
    <name evidence="3" type="ORF">FSBG_00395</name>
</gene>